<keyword evidence="1" id="KW-0732">Signal</keyword>
<proteinExistence type="predicted"/>
<evidence type="ECO:0000256" key="1">
    <source>
        <dbReference type="SAM" id="SignalP"/>
    </source>
</evidence>
<dbReference type="Gene3D" id="3.40.190.10">
    <property type="entry name" value="Periplasmic binding protein-like II"/>
    <property type="match status" value="2"/>
</dbReference>
<sequence>MMCRMNMLRRILALSLLSYWLPAVQAQPQVLQAFTEEWAPYNYTEGDKLRGIATDTLRALCAETGLRCVMESVPWARAYRSAQLHPNVMVFTTARVAEREQEFLWIGPLLPRVTWVYGRHGTKRLHDAKQLAQIRYAVVRGEAAAKDLQAAGVPASALLEQSNNASALRSLLAGHAEALVDTEVGMAWNMRQLGADMSEVQPLWRLSDRGAYYFALNKQSDPGLAEKLQTALDKLKRQGTLDEIRRNYLHAPAGEAR</sequence>
<protein>
    <submittedName>
        <fullName evidence="3">Amino acid ABC transporter substrate-binding protein (PAAT family)</fullName>
    </submittedName>
</protein>
<reference evidence="3 4" key="1">
    <citation type="submission" date="2019-03" db="EMBL/GenBank/DDBJ databases">
        <title>Genomic Encyclopedia of Type Strains, Phase IV (KMG-IV): sequencing the most valuable type-strain genomes for metagenomic binning, comparative biology and taxonomic classification.</title>
        <authorList>
            <person name="Goeker M."/>
        </authorList>
    </citation>
    <scope>NUCLEOTIDE SEQUENCE [LARGE SCALE GENOMIC DNA]</scope>
    <source>
        <strain evidence="3 4">DSM 25082</strain>
    </source>
</reference>
<accession>A0A4R6MVV3</accession>
<gene>
    <name evidence="3" type="ORF">DFR39_10869</name>
</gene>
<dbReference type="PANTHER" id="PTHR38834:SF3">
    <property type="entry name" value="SOLUTE-BINDING PROTEIN FAMILY 3_N-TERMINAL DOMAIN-CONTAINING PROTEIN"/>
    <property type="match status" value="1"/>
</dbReference>
<keyword evidence="4" id="KW-1185">Reference proteome</keyword>
<dbReference type="Proteomes" id="UP000295357">
    <property type="component" value="Unassembled WGS sequence"/>
</dbReference>
<dbReference type="EMBL" id="SNXE01000008">
    <property type="protein sequence ID" value="TDP06601.1"/>
    <property type="molecule type" value="Genomic_DNA"/>
</dbReference>
<dbReference type="PANTHER" id="PTHR38834">
    <property type="entry name" value="PERIPLASMIC SUBSTRATE BINDING PROTEIN FAMILY 3"/>
    <property type="match status" value="1"/>
</dbReference>
<feature type="chain" id="PRO_5021013748" evidence="1">
    <location>
        <begin position="27"/>
        <end position="257"/>
    </location>
</feature>
<dbReference type="Pfam" id="PF00497">
    <property type="entry name" value="SBP_bac_3"/>
    <property type="match status" value="1"/>
</dbReference>
<comment type="caution">
    <text evidence="3">The sequence shown here is derived from an EMBL/GenBank/DDBJ whole genome shotgun (WGS) entry which is preliminary data.</text>
</comment>
<evidence type="ECO:0000313" key="3">
    <source>
        <dbReference type="EMBL" id="TDP06601.1"/>
    </source>
</evidence>
<evidence type="ECO:0000313" key="4">
    <source>
        <dbReference type="Proteomes" id="UP000295357"/>
    </source>
</evidence>
<dbReference type="InterPro" id="IPR001638">
    <property type="entry name" value="Solute-binding_3/MltF_N"/>
</dbReference>
<organism evidence="3 4">
    <name type="scientific">Roseateles asaccharophilus</name>
    <dbReference type="NCBI Taxonomy" id="582607"/>
    <lineage>
        <taxon>Bacteria</taxon>
        <taxon>Pseudomonadati</taxon>
        <taxon>Pseudomonadota</taxon>
        <taxon>Betaproteobacteria</taxon>
        <taxon>Burkholderiales</taxon>
        <taxon>Sphaerotilaceae</taxon>
        <taxon>Roseateles</taxon>
    </lineage>
</organism>
<dbReference type="SUPFAM" id="SSF53850">
    <property type="entry name" value="Periplasmic binding protein-like II"/>
    <property type="match status" value="1"/>
</dbReference>
<feature type="domain" description="Solute-binding protein family 3/N-terminal" evidence="2">
    <location>
        <begin position="30"/>
        <end position="252"/>
    </location>
</feature>
<evidence type="ECO:0000259" key="2">
    <source>
        <dbReference type="SMART" id="SM00062"/>
    </source>
</evidence>
<name>A0A4R6MVV3_9BURK</name>
<dbReference type="SMART" id="SM00062">
    <property type="entry name" value="PBPb"/>
    <property type="match status" value="1"/>
</dbReference>
<feature type="signal peptide" evidence="1">
    <location>
        <begin position="1"/>
        <end position="26"/>
    </location>
</feature>
<dbReference type="AlphaFoldDB" id="A0A4R6MVV3"/>